<feature type="compositionally biased region" description="Polar residues" evidence="1">
    <location>
        <begin position="1"/>
        <end position="10"/>
    </location>
</feature>
<dbReference type="InterPro" id="IPR029063">
    <property type="entry name" value="SAM-dependent_MTases_sf"/>
</dbReference>
<dbReference type="GO" id="GO:0005634">
    <property type="term" value="C:nucleus"/>
    <property type="evidence" value="ECO:0007669"/>
    <property type="project" value="TreeGrafter"/>
</dbReference>
<name>A0A9Q5HQQ3_SANBA</name>
<evidence type="ECO:0000313" key="3">
    <source>
        <dbReference type="Proteomes" id="UP000757232"/>
    </source>
</evidence>
<organism evidence="2 3">
    <name type="scientific">Sanghuangporus baumii</name>
    <name type="common">Phellinus baumii</name>
    <dbReference type="NCBI Taxonomy" id="108892"/>
    <lineage>
        <taxon>Eukaryota</taxon>
        <taxon>Fungi</taxon>
        <taxon>Dikarya</taxon>
        <taxon>Basidiomycota</taxon>
        <taxon>Agaricomycotina</taxon>
        <taxon>Agaricomycetes</taxon>
        <taxon>Hymenochaetales</taxon>
        <taxon>Hymenochaetaceae</taxon>
        <taxon>Sanghuangporus</taxon>
    </lineage>
</organism>
<evidence type="ECO:0000256" key="1">
    <source>
        <dbReference type="SAM" id="MobiDB-lite"/>
    </source>
</evidence>
<dbReference type="Proteomes" id="UP000757232">
    <property type="component" value="Unassembled WGS sequence"/>
</dbReference>
<protein>
    <submittedName>
        <fullName evidence="2">Uncharacterized protein</fullName>
    </submittedName>
</protein>
<proteinExistence type="predicted"/>
<dbReference type="AlphaFoldDB" id="A0A9Q5HQQ3"/>
<feature type="region of interest" description="Disordered" evidence="1">
    <location>
        <begin position="1"/>
        <end position="41"/>
    </location>
</feature>
<dbReference type="Gene3D" id="3.40.50.150">
    <property type="entry name" value="Vaccinia Virus protein VP39"/>
    <property type="match status" value="1"/>
</dbReference>
<evidence type="ECO:0000313" key="2">
    <source>
        <dbReference type="EMBL" id="OCB84235.1"/>
    </source>
</evidence>
<dbReference type="OrthoDB" id="194386at2759"/>
<dbReference type="InterPro" id="IPR019410">
    <property type="entry name" value="Methyltransf_16"/>
</dbReference>
<accession>A0A9Q5HQQ3</accession>
<dbReference type="PANTHER" id="PTHR14614">
    <property type="entry name" value="HEPATOCELLULAR CARCINOMA-ASSOCIATED ANTIGEN"/>
    <property type="match status" value="1"/>
</dbReference>
<dbReference type="GO" id="GO:0005737">
    <property type="term" value="C:cytoplasm"/>
    <property type="evidence" value="ECO:0007669"/>
    <property type="project" value="TreeGrafter"/>
</dbReference>
<feature type="compositionally biased region" description="Polar residues" evidence="1">
    <location>
        <begin position="17"/>
        <end position="31"/>
    </location>
</feature>
<dbReference type="EMBL" id="LNZH02000216">
    <property type="protein sequence ID" value="OCB84235.1"/>
    <property type="molecule type" value="Genomic_DNA"/>
</dbReference>
<dbReference type="PANTHER" id="PTHR14614:SF162">
    <property type="entry name" value="EXPRESSED PROTEIN"/>
    <property type="match status" value="1"/>
</dbReference>
<reference evidence="2" key="1">
    <citation type="submission" date="2016-06" db="EMBL/GenBank/DDBJ databases">
        <title>Draft Genome sequence of the fungus Inonotus baumii.</title>
        <authorList>
            <person name="Zhu H."/>
            <person name="Lin W."/>
        </authorList>
    </citation>
    <scope>NUCLEOTIDE SEQUENCE</scope>
    <source>
        <strain evidence="2">821</strain>
    </source>
</reference>
<gene>
    <name evidence="2" type="ORF">A7U60_g8912</name>
</gene>
<keyword evidence="3" id="KW-1185">Reference proteome</keyword>
<dbReference type="SUPFAM" id="SSF53335">
    <property type="entry name" value="S-adenosyl-L-methionine-dependent methyltransferases"/>
    <property type="match status" value="1"/>
</dbReference>
<dbReference type="GO" id="GO:0008757">
    <property type="term" value="F:S-adenosylmethionine-dependent methyltransferase activity"/>
    <property type="evidence" value="ECO:0007669"/>
    <property type="project" value="UniProtKB-ARBA"/>
</dbReference>
<dbReference type="Pfam" id="PF10294">
    <property type="entry name" value="Methyltransf_16"/>
    <property type="match status" value="1"/>
</dbReference>
<comment type="caution">
    <text evidence="2">The sequence shown here is derived from an EMBL/GenBank/DDBJ whole genome shotgun (WGS) entry which is preliminary data.</text>
</comment>
<sequence length="306" mass="33999">METSKQQSNHGHGPSALDQNNNAAISSIQNPSGSRQSRRRSRAIELGSGVGLTSLVLAAQGWSVLATDTPTVVHSVLRPNIRRNTRNTINTITANDRTTTTTRLLGTVQVRALDWTVPLEEWNWSDPESVTGSSSMTESGDIRIRTRMAREVTDENFEAPGEELLGPPFDLIITADTVYSPDLIMPLLRTIKHLILLSASPSQHTIASESKSESKSKFNSKQKQKKSCPPVYLALEKRDPAQLASFFSQAHDTWGLGAQRIPTPRIRRAMSRAGLSHWKKEDWEGVEVWKLYLLNPDPDSDSYCNK</sequence>